<keyword evidence="6" id="KW-0812">Transmembrane</keyword>
<evidence type="ECO:0000256" key="6">
    <source>
        <dbReference type="ARBA" id="ARBA00022692"/>
    </source>
</evidence>
<dbReference type="InterPro" id="IPR012902">
    <property type="entry name" value="N_methyl_site"/>
</dbReference>
<comment type="subcellular location">
    <subcellularLocation>
        <location evidence="1">Cell inner membrane</location>
        <topology evidence="1">Single-pass membrane protein</topology>
    </subcellularLocation>
</comment>
<gene>
    <name evidence="12" type="ORF">IU514_11700</name>
</gene>
<keyword evidence="7" id="KW-1133">Transmembrane helix</keyword>
<protein>
    <recommendedName>
        <fullName evidence="2">Type II secretion system protein H</fullName>
    </recommendedName>
    <alternativeName>
        <fullName evidence="10">General secretion pathway protein H</fullName>
    </alternativeName>
</protein>
<dbReference type="EMBL" id="JADLZT010000006">
    <property type="protein sequence ID" value="MBF6024694.1"/>
    <property type="molecule type" value="Genomic_DNA"/>
</dbReference>
<keyword evidence="8" id="KW-0472">Membrane</keyword>
<keyword evidence="4" id="KW-0488">Methylation</keyword>
<keyword evidence="3" id="KW-1003">Cell membrane</keyword>
<evidence type="ECO:0000256" key="9">
    <source>
        <dbReference type="ARBA" id="ARBA00025772"/>
    </source>
</evidence>
<feature type="domain" description="General secretion pathway GspH" evidence="11">
    <location>
        <begin position="44"/>
        <end position="175"/>
    </location>
</feature>
<dbReference type="Pfam" id="PF12019">
    <property type="entry name" value="GspH"/>
    <property type="match status" value="1"/>
</dbReference>
<comment type="similarity">
    <text evidence="9">Belongs to the GSP H family.</text>
</comment>
<proteinExistence type="inferred from homology"/>
<dbReference type="Proteomes" id="UP001429984">
    <property type="component" value="Unassembled WGS sequence"/>
</dbReference>
<evidence type="ECO:0000256" key="2">
    <source>
        <dbReference type="ARBA" id="ARBA00021549"/>
    </source>
</evidence>
<dbReference type="RefSeq" id="WP_194931298.1">
    <property type="nucleotide sequence ID" value="NZ_JADLZT010000006.1"/>
</dbReference>
<evidence type="ECO:0000313" key="12">
    <source>
        <dbReference type="EMBL" id="MBF6024694.1"/>
    </source>
</evidence>
<evidence type="ECO:0000256" key="4">
    <source>
        <dbReference type="ARBA" id="ARBA00022481"/>
    </source>
</evidence>
<sequence length="186" mass="19682">MRALSRGFTLVELLVTLAVAAILLAMATPSFADLLRANRLAAANNALVTALNVARAEALRRGQPVTVCASTNQRSCSASTDWATGWVVFQDTAMSGTPAAPASSSGADYESRMVSVSAATDAGFTLTGADQWYRYSPTGTLSWSTAGTLGERSFVLRNSLCRGNQLRRITVNRIGRIRSAAESCTQ</sequence>
<dbReference type="InterPro" id="IPR022346">
    <property type="entry name" value="T2SS_GspH"/>
</dbReference>
<evidence type="ECO:0000256" key="7">
    <source>
        <dbReference type="ARBA" id="ARBA00022989"/>
    </source>
</evidence>
<evidence type="ECO:0000259" key="11">
    <source>
        <dbReference type="Pfam" id="PF12019"/>
    </source>
</evidence>
<comment type="caution">
    <text evidence="12">The sequence shown here is derived from an EMBL/GenBank/DDBJ whole genome shotgun (WGS) entry which is preliminary data.</text>
</comment>
<evidence type="ECO:0000256" key="3">
    <source>
        <dbReference type="ARBA" id="ARBA00022475"/>
    </source>
</evidence>
<dbReference type="SUPFAM" id="SSF54523">
    <property type="entry name" value="Pili subunits"/>
    <property type="match status" value="1"/>
</dbReference>
<name>A0ABS0BAL6_9GAMM</name>
<evidence type="ECO:0000313" key="13">
    <source>
        <dbReference type="Proteomes" id="UP001429984"/>
    </source>
</evidence>
<evidence type="ECO:0000256" key="10">
    <source>
        <dbReference type="ARBA" id="ARBA00030775"/>
    </source>
</evidence>
<dbReference type="NCBIfam" id="TIGR02532">
    <property type="entry name" value="IV_pilin_GFxxxE"/>
    <property type="match status" value="1"/>
</dbReference>
<evidence type="ECO:0000256" key="8">
    <source>
        <dbReference type="ARBA" id="ARBA00023136"/>
    </source>
</evidence>
<keyword evidence="13" id="KW-1185">Reference proteome</keyword>
<accession>A0ABS0BAL6</accession>
<organism evidence="12 13">
    <name type="scientific">Lysobacter niastensis</name>
    <dbReference type="NCBI Taxonomy" id="380629"/>
    <lineage>
        <taxon>Bacteria</taxon>
        <taxon>Pseudomonadati</taxon>
        <taxon>Pseudomonadota</taxon>
        <taxon>Gammaproteobacteria</taxon>
        <taxon>Lysobacterales</taxon>
        <taxon>Lysobacteraceae</taxon>
        <taxon>Lysobacter</taxon>
    </lineage>
</organism>
<dbReference type="InterPro" id="IPR045584">
    <property type="entry name" value="Pilin-like"/>
</dbReference>
<dbReference type="Gene3D" id="3.55.40.10">
    <property type="entry name" value="minor pseudopilin epsh domain"/>
    <property type="match status" value="1"/>
</dbReference>
<keyword evidence="5" id="KW-0997">Cell inner membrane</keyword>
<reference evidence="12 13" key="1">
    <citation type="submission" date="2020-11" db="EMBL/GenBank/DDBJ databases">
        <title>Draft Genome Sequence and Secondary Metabolite Biosynthetic Potential of the Lysobacter niastensis Type strain DSM 18481.</title>
        <authorList>
            <person name="Turrini P."/>
            <person name="Artuso I."/>
            <person name="Tescari M."/>
            <person name="Lugli G.A."/>
            <person name="Frangipani E."/>
            <person name="Ventura M."/>
            <person name="Visca P."/>
        </authorList>
    </citation>
    <scope>NUCLEOTIDE SEQUENCE [LARGE SCALE GENOMIC DNA]</scope>
    <source>
        <strain evidence="12 13">DSM 18481</strain>
    </source>
</reference>
<evidence type="ECO:0000256" key="5">
    <source>
        <dbReference type="ARBA" id="ARBA00022519"/>
    </source>
</evidence>
<evidence type="ECO:0000256" key="1">
    <source>
        <dbReference type="ARBA" id="ARBA00004377"/>
    </source>
</evidence>
<dbReference type="Pfam" id="PF07963">
    <property type="entry name" value="N_methyl"/>
    <property type="match status" value="1"/>
</dbReference>
<dbReference type="PROSITE" id="PS00409">
    <property type="entry name" value="PROKAR_NTER_METHYL"/>
    <property type="match status" value="1"/>
</dbReference>